<sequence length="361" mass="41017">MANEVVASKDKNVLAVSGPVYTTNTKIKQKILDEEEYLTILEKIVERDFYPELTKLKLRLHYLNALETDDVEKLREIQLQLERETPCAERKETPRTFDIKVKEEDSLSNIDKDKNQKLSLDSFLLKNTSEDNASFEKIMEITRKKHREKYAWLFEKQEEQEAREILALTLPKSNEEQLKALENLSSNVETWKYVPCNALMYTPDGVDLSLEEFIKKKGEAQQVIRHENTRFKSDPFDSAASHASLVRATQDLSSLRKKTGKVGVDGHLEHQNVTPTVQGYGFVATPSPAPGVDASPLMTWGEIEGTPLRLDATPLSNNVPSFKIPEPPRREMLAHSLAEKASKQHREKRKKAFAAATASLL</sequence>
<dbReference type="PANTHER" id="PTHR12940:SF0">
    <property type="entry name" value="SPLICING FACTOR ESS-2 HOMOLOG"/>
    <property type="match status" value="1"/>
</dbReference>
<dbReference type="InterPro" id="IPR019148">
    <property type="entry name" value="Nuclear_protein_DGCR14_ESS-2"/>
</dbReference>
<dbReference type="GO" id="GO:0071013">
    <property type="term" value="C:catalytic step 2 spliceosome"/>
    <property type="evidence" value="ECO:0007669"/>
    <property type="project" value="TreeGrafter"/>
</dbReference>
<reference evidence="5" key="1">
    <citation type="journal article" date="2013" name="Genome Biol. Evol.">
        <title>Punctuated emergences of genetic and phenotypic innovations in eumetazoan, bilaterian, euteleostome, and hominidae ancestors.</title>
        <authorList>
            <person name="Wenger Y."/>
            <person name="Galliot B."/>
        </authorList>
    </citation>
    <scope>NUCLEOTIDE SEQUENCE</scope>
    <source>
        <tissue evidence="5">Whole animals</tissue>
    </source>
</reference>
<dbReference type="OrthoDB" id="19679at2759"/>
<dbReference type="PANTHER" id="PTHR12940">
    <property type="entry name" value="ES-2 PROTEIN - RELATED"/>
    <property type="match status" value="1"/>
</dbReference>
<dbReference type="EMBL" id="HAAD01001923">
    <property type="protein sequence ID" value="CDG68155.1"/>
    <property type="molecule type" value="mRNA"/>
</dbReference>
<evidence type="ECO:0000256" key="3">
    <source>
        <dbReference type="ARBA" id="ARBA00023242"/>
    </source>
</evidence>
<comment type="similarity">
    <text evidence="2">Belongs to the ESS2 family.</text>
</comment>
<gene>
    <name evidence="5" type="primary">DGCR14</name>
</gene>
<feature type="region of interest" description="Disordered" evidence="4">
    <location>
        <begin position="339"/>
        <end position="361"/>
    </location>
</feature>
<proteinExistence type="evidence at transcript level"/>
<evidence type="ECO:0000313" key="5">
    <source>
        <dbReference type="EMBL" id="CDG68155.1"/>
    </source>
</evidence>
<accession>T2M8A9</accession>
<comment type="subcellular location">
    <subcellularLocation>
        <location evidence="1">Nucleus</location>
    </subcellularLocation>
</comment>
<name>T2M8A9_HYDVU</name>
<evidence type="ECO:0000256" key="4">
    <source>
        <dbReference type="SAM" id="MobiDB-lite"/>
    </source>
</evidence>
<dbReference type="AlphaFoldDB" id="T2M8A9"/>
<evidence type="ECO:0000256" key="1">
    <source>
        <dbReference type="ARBA" id="ARBA00004123"/>
    </source>
</evidence>
<keyword evidence="3" id="KW-0539">Nucleus</keyword>
<dbReference type="Pfam" id="PF09751">
    <property type="entry name" value="Es2"/>
    <property type="match status" value="1"/>
</dbReference>
<dbReference type="OMA" id="YKAWNTV"/>
<organism evidence="5">
    <name type="scientific">Hydra vulgaris</name>
    <name type="common">Hydra</name>
    <name type="synonym">Hydra attenuata</name>
    <dbReference type="NCBI Taxonomy" id="6087"/>
    <lineage>
        <taxon>Eukaryota</taxon>
        <taxon>Metazoa</taxon>
        <taxon>Cnidaria</taxon>
        <taxon>Hydrozoa</taxon>
        <taxon>Hydroidolina</taxon>
        <taxon>Anthoathecata</taxon>
        <taxon>Aplanulata</taxon>
        <taxon>Hydridae</taxon>
        <taxon>Hydra</taxon>
    </lineage>
</organism>
<evidence type="ECO:0000256" key="2">
    <source>
        <dbReference type="ARBA" id="ARBA00009072"/>
    </source>
</evidence>
<protein>
    <submittedName>
        <fullName evidence="5">Protein DGCR14</fullName>
    </submittedName>
</protein>